<dbReference type="OrthoDB" id="3926760at2759"/>
<feature type="region of interest" description="Disordered" evidence="1">
    <location>
        <begin position="120"/>
        <end position="157"/>
    </location>
</feature>
<feature type="compositionally biased region" description="Polar residues" evidence="1">
    <location>
        <begin position="179"/>
        <end position="191"/>
    </location>
</feature>
<dbReference type="AlphaFoldDB" id="A0A9W4HQE1"/>
<dbReference type="EMBL" id="CAJVOS010000022">
    <property type="protein sequence ID" value="CAG8093213.1"/>
    <property type="molecule type" value="Genomic_DNA"/>
</dbReference>
<protein>
    <submittedName>
        <fullName evidence="2">Uncharacterized protein</fullName>
    </submittedName>
</protein>
<accession>A0A9W4HQE1</accession>
<feature type="compositionally biased region" description="Low complexity" evidence="1">
    <location>
        <begin position="197"/>
        <end position="214"/>
    </location>
</feature>
<keyword evidence="3" id="KW-1185">Reference proteome</keyword>
<comment type="caution">
    <text evidence="2">The sequence shown here is derived from an EMBL/GenBank/DDBJ whole genome shotgun (WGS) entry which is preliminary data.</text>
</comment>
<sequence length="315" mass="33919">MRLKSPAGLIISVSVLVAAGIAVYESPQFQQWVSNSRRKIALALHNLGDEIQPRDIPLREDISMTEESGQAAEERRRIARAEIMRRGALIESLRESQNTVQPRNSFDMLVDEDGHLRGTKHHLDDVQLSQESTARSTGLDRETSGPIRRSGKLIDDDPSVAVARDPLHIQLAPPAPPSYNIQSSTQLTPTSDDAGENPFFDPFSPNSPTLSSDSSHTEGHEQVYYAHPGAPDTVSNQSNVLVDLDGLDQELVQSHHDISAAPSTNGSFTHVGDSDDGTSDGTISDLGVRSVGGVATPASWSEVGSVISNEDAGHH</sequence>
<feature type="region of interest" description="Disordered" evidence="1">
    <location>
        <begin position="258"/>
        <end position="282"/>
    </location>
</feature>
<feature type="compositionally biased region" description="Polar residues" evidence="1">
    <location>
        <begin position="127"/>
        <end position="136"/>
    </location>
</feature>
<evidence type="ECO:0000313" key="2">
    <source>
        <dbReference type="EMBL" id="CAG8093213.1"/>
    </source>
</evidence>
<reference evidence="2" key="1">
    <citation type="submission" date="2021-07" db="EMBL/GenBank/DDBJ databases">
        <authorList>
            <person name="Branca A.L. A."/>
        </authorList>
    </citation>
    <scope>NUCLEOTIDE SEQUENCE</scope>
</reference>
<organism evidence="2 3">
    <name type="scientific">Penicillium olsonii</name>
    <dbReference type="NCBI Taxonomy" id="99116"/>
    <lineage>
        <taxon>Eukaryota</taxon>
        <taxon>Fungi</taxon>
        <taxon>Dikarya</taxon>
        <taxon>Ascomycota</taxon>
        <taxon>Pezizomycotina</taxon>
        <taxon>Eurotiomycetes</taxon>
        <taxon>Eurotiomycetidae</taxon>
        <taxon>Eurotiales</taxon>
        <taxon>Aspergillaceae</taxon>
        <taxon>Penicillium</taxon>
    </lineage>
</organism>
<feature type="region of interest" description="Disordered" evidence="1">
    <location>
        <begin position="170"/>
        <end position="219"/>
    </location>
</feature>
<name>A0A9W4HQE1_PENOL</name>
<evidence type="ECO:0000313" key="3">
    <source>
        <dbReference type="Proteomes" id="UP001153618"/>
    </source>
</evidence>
<dbReference type="Proteomes" id="UP001153618">
    <property type="component" value="Unassembled WGS sequence"/>
</dbReference>
<proteinExistence type="predicted"/>
<gene>
    <name evidence="2" type="ORF">POLS_LOCUS4452</name>
</gene>
<evidence type="ECO:0000256" key="1">
    <source>
        <dbReference type="SAM" id="MobiDB-lite"/>
    </source>
</evidence>